<protein>
    <submittedName>
        <fullName evidence="1">Uncharacterized protein</fullName>
    </submittedName>
</protein>
<name>A0A453ERM9_AEGTS</name>
<sequence length="76" mass="8796">MTGSGREAPLLRVRKVYHERCPGCRQERKTQADHRIPYTEFLYIWIACLCAGMMPHDALFYRISSDDQAASSWNSC</sequence>
<dbReference type="AlphaFoldDB" id="A0A453ERM9"/>
<dbReference type="STRING" id="200361.A0A453ERM9"/>
<reference evidence="1" key="5">
    <citation type="journal article" date="2021" name="G3 (Bethesda)">
        <title>Aegilops tauschii genome assembly Aet v5.0 features greater sequence contiguity and improved annotation.</title>
        <authorList>
            <person name="Wang L."/>
            <person name="Zhu T."/>
            <person name="Rodriguez J.C."/>
            <person name="Deal K.R."/>
            <person name="Dubcovsky J."/>
            <person name="McGuire P.E."/>
            <person name="Lux T."/>
            <person name="Spannagl M."/>
            <person name="Mayer K.F.X."/>
            <person name="Baldrich P."/>
            <person name="Meyers B.C."/>
            <person name="Huo N."/>
            <person name="Gu Y.Q."/>
            <person name="Zhou H."/>
            <person name="Devos K.M."/>
            <person name="Bennetzen J.L."/>
            <person name="Unver T."/>
            <person name="Budak H."/>
            <person name="Gulick P.J."/>
            <person name="Galiba G."/>
            <person name="Kalapos B."/>
            <person name="Nelson D.R."/>
            <person name="Li P."/>
            <person name="You F.M."/>
            <person name="Luo M.C."/>
            <person name="Dvorak J."/>
        </authorList>
    </citation>
    <scope>NUCLEOTIDE SEQUENCE [LARGE SCALE GENOMIC DNA]</scope>
    <source>
        <strain evidence="1">cv. AL8/78</strain>
    </source>
</reference>
<reference evidence="2" key="1">
    <citation type="journal article" date="2014" name="Science">
        <title>Ancient hybridizations among the ancestral genomes of bread wheat.</title>
        <authorList>
            <consortium name="International Wheat Genome Sequencing Consortium,"/>
            <person name="Marcussen T."/>
            <person name="Sandve S.R."/>
            <person name="Heier L."/>
            <person name="Spannagl M."/>
            <person name="Pfeifer M."/>
            <person name="Jakobsen K.S."/>
            <person name="Wulff B.B."/>
            <person name="Steuernagel B."/>
            <person name="Mayer K.F."/>
            <person name="Olsen O.A."/>
        </authorList>
    </citation>
    <scope>NUCLEOTIDE SEQUENCE [LARGE SCALE GENOMIC DNA]</scope>
    <source>
        <strain evidence="2">cv. AL8/78</strain>
    </source>
</reference>
<evidence type="ECO:0000313" key="1">
    <source>
        <dbReference type="EnsemblPlants" id="AET3Gv20430900.1"/>
    </source>
</evidence>
<keyword evidence="2" id="KW-1185">Reference proteome</keyword>
<reference evidence="2" key="2">
    <citation type="journal article" date="2017" name="Nat. Plants">
        <title>The Aegilops tauschii genome reveals multiple impacts of transposons.</title>
        <authorList>
            <person name="Zhao G."/>
            <person name="Zou C."/>
            <person name="Li K."/>
            <person name="Wang K."/>
            <person name="Li T."/>
            <person name="Gao L."/>
            <person name="Zhang X."/>
            <person name="Wang H."/>
            <person name="Yang Z."/>
            <person name="Liu X."/>
            <person name="Jiang W."/>
            <person name="Mao L."/>
            <person name="Kong X."/>
            <person name="Jiao Y."/>
            <person name="Jia J."/>
        </authorList>
    </citation>
    <scope>NUCLEOTIDE SEQUENCE [LARGE SCALE GENOMIC DNA]</scope>
    <source>
        <strain evidence="2">cv. AL8/78</strain>
    </source>
</reference>
<evidence type="ECO:0000313" key="2">
    <source>
        <dbReference type="Proteomes" id="UP000015105"/>
    </source>
</evidence>
<reference evidence="1" key="4">
    <citation type="submission" date="2019-03" db="UniProtKB">
        <authorList>
            <consortium name="EnsemblPlants"/>
        </authorList>
    </citation>
    <scope>IDENTIFICATION</scope>
</reference>
<reference evidence="1" key="3">
    <citation type="journal article" date="2017" name="Nature">
        <title>Genome sequence of the progenitor of the wheat D genome Aegilops tauschii.</title>
        <authorList>
            <person name="Luo M.C."/>
            <person name="Gu Y.Q."/>
            <person name="Puiu D."/>
            <person name="Wang H."/>
            <person name="Twardziok S.O."/>
            <person name="Deal K.R."/>
            <person name="Huo N."/>
            <person name="Zhu T."/>
            <person name="Wang L."/>
            <person name="Wang Y."/>
            <person name="McGuire P.E."/>
            <person name="Liu S."/>
            <person name="Long H."/>
            <person name="Ramasamy R.K."/>
            <person name="Rodriguez J.C."/>
            <person name="Van S.L."/>
            <person name="Yuan L."/>
            <person name="Wang Z."/>
            <person name="Xia Z."/>
            <person name="Xiao L."/>
            <person name="Anderson O.D."/>
            <person name="Ouyang S."/>
            <person name="Liang Y."/>
            <person name="Zimin A.V."/>
            <person name="Pertea G."/>
            <person name="Qi P."/>
            <person name="Bennetzen J.L."/>
            <person name="Dai X."/>
            <person name="Dawson M.W."/>
            <person name="Muller H.G."/>
            <person name="Kugler K."/>
            <person name="Rivarola-Duarte L."/>
            <person name="Spannagl M."/>
            <person name="Mayer K.F.X."/>
            <person name="Lu F.H."/>
            <person name="Bevan M.W."/>
            <person name="Leroy P."/>
            <person name="Li P."/>
            <person name="You F.M."/>
            <person name="Sun Q."/>
            <person name="Liu Z."/>
            <person name="Lyons E."/>
            <person name="Wicker T."/>
            <person name="Salzberg S.L."/>
            <person name="Devos K.M."/>
            <person name="Dvorak J."/>
        </authorList>
    </citation>
    <scope>NUCLEOTIDE SEQUENCE [LARGE SCALE GENOMIC DNA]</scope>
    <source>
        <strain evidence="1">cv. AL8/78</strain>
    </source>
</reference>
<dbReference type="EnsemblPlants" id="AET3Gv20430900.1">
    <property type="protein sequence ID" value="AET3Gv20430900.1"/>
    <property type="gene ID" value="AET3Gv20430900"/>
</dbReference>
<organism evidence="1 2">
    <name type="scientific">Aegilops tauschii subsp. strangulata</name>
    <name type="common">Goatgrass</name>
    <dbReference type="NCBI Taxonomy" id="200361"/>
    <lineage>
        <taxon>Eukaryota</taxon>
        <taxon>Viridiplantae</taxon>
        <taxon>Streptophyta</taxon>
        <taxon>Embryophyta</taxon>
        <taxon>Tracheophyta</taxon>
        <taxon>Spermatophyta</taxon>
        <taxon>Magnoliopsida</taxon>
        <taxon>Liliopsida</taxon>
        <taxon>Poales</taxon>
        <taxon>Poaceae</taxon>
        <taxon>BOP clade</taxon>
        <taxon>Pooideae</taxon>
        <taxon>Triticodae</taxon>
        <taxon>Triticeae</taxon>
        <taxon>Triticinae</taxon>
        <taxon>Aegilops</taxon>
    </lineage>
</organism>
<dbReference type="Gramene" id="AET3Gv20430900.1">
    <property type="protein sequence ID" value="AET3Gv20430900.1"/>
    <property type="gene ID" value="AET3Gv20430900"/>
</dbReference>
<dbReference type="Proteomes" id="UP000015105">
    <property type="component" value="Chromosome 3D"/>
</dbReference>
<accession>A0A453ERM9</accession>
<proteinExistence type="predicted"/>